<sequence>MRSRNKKSQPKDNRLVHDPLPVKIATVEEANVIEWCDRCFLPKSPCDLDQEIEEADDDE</sequence>
<dbReference type="Proteomes" id="UP000824469">
    <property type="component" value="Unassembled WGS sequence"/>
</dbReference>
<evidence type="ECO:0000313" key="1">
    <source>
        <dbReference type="EMBL" id="KAH9302568.1"/>
    </source>
</evidence>
<dbReference type="EMBL" id="JAHRHJ020000009">
    <property type="protein sequence ID" value="KAH9302568.1"/>
    <property type="molecule type" value="Genomic_DNA"/>
</dbReference>
<organism evidence="1 2">
    <name type="scientific">Taxus chinensis</name>
    <name type="common">Chinese yew</name>
    <name type="synonym">Taxus wallichiana var. chinensis</name>
    <dbReference type="NCBI Taxonomy" id="29808"/>
    <lineage>
        <taxon>Eukaryota</taxon>
        <taxon>Viridiplantae</taxon>
        <taxon>Streptophyta</taxon>
        <taxon>Embryophyta</taxon>
        <taxon>Tracheophyta</taxon>
        <taxon>Spermatophyta</taxon>
        <taxon>Pinopsida</taxon>
        <taxon>Pinidae</taxon>
        <taxon>Conifers II</taxon>
        <taxon>Cupressales</taxon>
        <taxon>Taxaceae</taxon>
        <taxon>Taxus</taxon>
    </lineage>
</organism>
<reference evidence="1 2" key="1">
    <citation type="journal article" date="2021" name="Nat. Plants">
        <title>The Taxus genome provides insights into paclitaxel biosynthesis.</title>
        <authorList>
            <person name="Xiong X."/>
            <person name="Gou J."/>
            <person name="Liao Q."/>
            <person name="Li Y."/>
            <person name="Zhou Q."/>
            <person name="Bi G."/>
            <person name="Li C."/>
            <person name="Du R."/>
            <person name="Wang X."/>
            <person name="Sun T."/>
            <person name="Guo L."/>
            <person name="Liang H."/>
            <person name="Lu P."/>
            <person name="Wu Y."/>
            <person name="Zhang Z."/>
            <person name="Ro D.K."/>
            <person name="Shang Y."/>
            <person name="Huang S."/>
            <person name="Yan J."/>
        </authorList>
    </citation>
    <scope>NUCLEOTIDE SEQUENCE [LARGE SCALE GENOMIC DNA]</scope>
    <source>
        <strain evidence="1">Ta-2019</strain>
    </source>
</reference>
<dbReference type="AlphaFoldDB" id="A0AA38CTS4"/>
<comment type="caution">
    <text evidence="1">The sequence shown here is derived from an EMBL/GenBank/DDBJ whole genome shotgun (WGS) entry which is preliminary data.</text>
</comment>
<protein>
    <submittedName>
        <fullName evidence="1">Uncharacterized protein</fullName>
    </submittedName>
</protein>
<name>A0AA38CTS4_TAXCH</name>
<gene>
    <name evidence="1" type="ORF">KI387_014151</name>
</gene>
<evidence type="ECO:0000313" key="2">
    <source>
        <dbReference type="Proteomes" id="UP000824469"/>
    </source>
</evidence>
<keyword evidence="2" id="KW-1185">Reference proteome</keyword>
<proteinExistence type="predicted"/>
<accession>A0AA38CTS4</accession>
<feature type="non-terminal residue" evidence="1">
    <location>
        <position position="59"/>
    </location>
</feature>